<dbReference type="Pfam" id="PF00132">
    <property type="entry name" value="Hexapep"/>
    <property type="match status" value="1"/>
</dbReference>
<sequence>MLNLTPAQMARVQAAGLRLSGLAKTGHLHPNSWVEGPTAIHATVPTGSILRLGAFCNLSGSQINNAEIGRYCSIAKNVVIGTHEHPTDWLTSSRTAYFPQVNGWDQLMAGDEAASIQQRKRPFPGSCPVTVLGPDVWIGEGAFIKSGITIGAGAIIGARATVVKDVPPYAIVVGTPGRVLRLRFPEPVVERLLALEWWRFSIYDLFDAPFDDIERAIDAIGEMAASGAVTPFQGPVFSAEDLADPDRMLQVLDGSPLALAS</sequence>
<evidence type="ECO:0000256" key="3">
    <source>
        <dbReference type="ARBA" id="ARBA00022737"/>
    </source>
</evidence>
<dbReference type="PROSITE" id="PS00101">
    <property type="entry name" value="HEXAPEP_TRANSFERASES"/>
    <property type="match status" value="1"/>
</dbReference>
<comment type="similarity">
    <text evidence="1">Belongs to the transferase hexapeptide repeat family.</text>
</comment>
<dbReference type="EMBL" id="SOEB01000026">
    <property type="protein sequence ID" value="TDX23402.1"/>
    <property type="molecule type" value="Genomic_DNA"/>
</dbReference>
<evidence type="ECO:0000256" key="4">
    <source>
        <dbReference type="ARBA" id="ARBA00023315"/>
    </source>
</evidence>
<dbReference type="Proteomes" id="UP000295484">
    <property type="component" value="Unassembled WGS sequence"/>
</dbReference>
<keyword evidence="2 5" id="KW-0808">Transferase</keyword>
<dbReference type="AlphaFoldDB" id="A0A4R8FDS5"/>
<reference evidence="5 6" key="1">
    <citation type="submission" date="2019-03" db="EMBL/GenBank/DDBJ databases">
        <title>Genomic Encyclopedia of Type Strains, Phase IV (KMG-IV): sequencing the most valuable type-strain genomes for metagenomic binning, comparative biology and taxonomic classification.</title>
        <authorList>
            <person name="Goeker M."/>
        </authorList>
    </citation>
    <scope>NUCLEOTIDE SEQUENCE [LARGE SCALE GENOMIC DNA]</scope>
    <source>
        <strain evidence="5 6">JA181</strain>
    </source>
</reference>
<dbReference type="PANTHER" id="PTHR43300:SF11">
    <property type="entry name" value="ACETYLTRANSFERASE RV3034C-RELATED"/>
    <property type="match status" value="1"/>
</dbReference>
<dbReference type="GO" id="GO:0016746">
    <property type="term" value="F:acyltransferase activity"/>
    <property type="evidence" value="ECO:0007669"/>
    <property type="project" value="UniProtKB-KW"/>
</dbReference>
<dbReference type="InterPro" id="IPR018357">
    <property type="entry name" value="Hexapep_transf_CS"/>
</dbReference>
<dbReference type="PANTHER" id="PTHR43300">
    <property type="entry name" value="ACETYLTRANSFERASE"/>
    <property type="match status" value="1"/>
</dbReference>
<dbReference type="SUPFAM" id="SSF51161">
    <property type="entry name" value="Trimeric LpxA-like enzymes"/>
    <property type="match status" value="1"/>
</dbReference>
<evidence type="ECO:0000313" key="6">
    <source>
        <dbReference type="Proteomes" id="UP000295484"/>
    </source>
</evidence>
<dbReference type="Gene3D" id="2.160.10.10">
    <property type="entry name" value="Hexapeptide repeat proteins"/>
    <property type="match status" value="1"/>
</dbReference>
<dbReference type="CDD" id="cd03349">
    <property type="entry name" value="LbH_XAT"/>
    <property type="match status" value="1"/>
</dbReference>
<keyword evidence="3" id="KW-0677">Repeat</keyword>
<dbReference type="InterPro" id="IPR001451">
    <property type="entry name" value="Hexapep"/>
</dbReference>
<protein>
    <submittedName>
        <fullName evidence="5">Transferase family hexapeptide repeat protein</fullName>
    </submittedName>
</protein>
<keyword evidence="4" id="KW-0012">Acyltransferase</keyword>
<name>A0A4R8FDS5_9RHOB</name>
<dbReference type="InterPro" id="IPR050179">
    <property type="entry name" value="Trans_hexapeptide_repeat"/>
</dbReference>
<evidence type="ECO:0000256" key="2">
    <source>
        <dbReference type="ARBA" id="ARBA00022679"/>
    </source>
</evidence>
<evidence type="ECO:0000313" key="5">
    <source>
        <dbReference type="EMBL" id="TDX23402.1"/>
    </source>
</evidence>
<organism evidence="5 6">
    <name type="scientific">Rhodovulum visakhapatnamense</name>
    <dbReference type="NCBI Taxonomy" id="364297"/>
    <lineage>
        <taxon>Bacteria</taxon>
        <taxon>Pseudomonadati</taxon>
        <taxon>Pseudomonadota</taxon>
        <taxon>Alphaproteobacteria</taxon>
        <taxon>Rhodobacterales</taxon>
        <taxon>Paracoccaceae</taxon>
        <taxon>Rhodovulum</taxon>
    </lineage>
</organism>
<gene>
    <name evidence="5" type="ORF">EV657_12652</name>
</gene>
<evidence type="ECO:0000256" key="1">
    <source>
        <dbReference type="ARBA" id="ARBA00007274"/>
    </source>
</evidence>
<proteinExistence type="inferred from homology"/>
<dbReference type="InterPro" id="IPR011004">
    <property type="entry name" value="Trimer_LpxA-like_sf"/>
</dbReference>
<accession>A0A4R8FDS5</accession>
<comment type="caution">
    <text evidence="5">The sequence shown here is derived from an EMBL/GenBank/DDBJ whole genome shotgun (WGS) entry which is preliminary data.</text>
</comment>